<evidence type="ECO:0000259" key="7">
    <source>
        <dbReference type="Pfam" id="PF01048"/>
    </source>
</evidence>
<protein>
    <recommendedName>
        <fullName evidence="3">Uridine phosphorylase</fullName>
        <ecNumber evidence="2">2.4.2.3</ecNumber>
    </recommendedName>
</protein>
<dbReference type="SUPFAM" id="SSF53167">
    <property type="entry name" value="Purine and uridine phosphorylases"/>
    <property type="match status" value="1"/>
</dbReference>
<comment type="similarity">
    <text evidence="1">Belongs to the PNP/UDP phosphorylase family.</text>
</comment>
<dbReference type="EC" id="2.4.2.3" evidence="2"/>
<keyword evidence="4" id="KW-0328">Glycosyltransferase</keyword>
<dbReference type="NCBIfam" id="NF004489">
    <property type="entry name" value="PRK05819.1"/>
    <property type="match status" value="1"/>
</dbReference>
<dbReference type="RefSeq" id="WP_037549769.1">
    <property type="nucleotide sequence ID" value="NZ_JNUP01000071.1"/>
</dbReference>
<dbReference type="Proteomes" id="UP000029692">
    <property type="component" value="Unassembled WGS sequence"/>
</dbReference>
<sequence length="235" mass="25465">MSIHIEAKSGEIAGSVLLPGDPLRAKFIAETYFENPVLVSRLRGMYCYTGTYQGNQVSVMGSGMGQASLSIYVNELFRDYGVQQVIRVGSCGAIQERIGIKDLILAQGACTNSSMNSLRFRGMDYAPLADFSLLAKTHGLATQRGDRIFVGGVLSTDSFYDADPEVWKLWASYGVLGIEMETAELYTLAAKYGRQALSILTVSDSLVDPSRDALQERETGFTSMAELALGVVTQG</sequence>
<evidence type="ECO:0000256" key="5">
    <source>
        <dbReference type="ARBA" id="ARBA00022679"/>
    </source>
</evidence>
<dbReference type="CDD" id="cd09006">
    <property type="entry name" value="PNP_EcPNPI-like"/>
    <property type="match status" value="1"/>
</dbReference>
<comment type="caution">
    <text evidence="8">The sequence shown here is derived from an EMBL/GenBank/DDBJ whole genome shotgun (WGS) entry which is preliminary data.</text>
</comment>
<dbReference type="GO" id="GO:0004731">
    <property type="term" value="F:purine-nucleoside phosphorylase activity"/>
    <property type="evidence" value="ECO:0007669"/>
    <property type="project" value="InterPro"/>
</dbReference>
<proteinExistence type="inferred from homology"/>
<gene>
    <name evidence="8" type="ORF">DC28_14025</name>
</gene>
<dbReference type="PROSITE" id="PS01232">
    <property type="entry name" value="PNP_UDP_1"/>
    <property type="match status" value="1"/>
</dbReference>
<dbReference type="Pfam" id="PF01048">
    <property type="entry name" value="PNP_UDP_1"/>
    <property type="match status" value="1"/>
</dbReference>
<evidence type="ECO:0000313" key="8">
    <source>
        <dbReference type="EMBL" id="KGE71030.1"/>
    </source>
</evidence>
<organism evidence="8 9">
    <name type="scientific">Spirochaeta lutea</name>
    <dbReference type="NCBI Taxonomy" id="1480694"/>
    <lineage>
        <taxon>Bacteria</taxon>
        <taxon>Pseudomonadati</taxon>
        <taxon>Spirochaetota</taxon>
        <taxon>Spirochaetia</taxon>
        <taxon>Spirochaetales</taxon>
        <taxon>Spirochaetaceae</taxon>
        <taxon>Spirochaeta</taxon>
    </lineage>
</organism>
<keyword evidence="9" id="KW-1185">Reference proteome</keyword>
<dbReference type="InterPro" id="IPR035994">
    <property type="entry name" value="Nucleoside_phosphorylase_sf"/>
</dbReference>
<dbReference type="Gene3D" id="3.40.50.1580">
    <property type="entry name" value="Nucleoside phosphorylase domain"/>
    <property type="match status" value="1"/>
</dbReference>
<dbReference type="GO" id="GO:0005829">
    <property type="term" value="C:cytosol"/>
    <property type="evidence" value="ECO:0007669"/>
    <property type="project" value="TreeGrafter"/>
</dbReference>
<evidence type="ECO:0000256" key="3">
    <source>
        <dbReference type="ARBA" id="ARBA00021980"/>
    </source>
</evidence>
<dbReference type="PANTHER" id="PTHR43691:SF11">
    <property type="entry name" value="FI09636P-RELATED"/>
    <property type="match status" value="1"/>
</dbReference>
<dbReference type="AlphaFoldDB" id="A0A098QT26"/>
<dbReference type="NCBIfam" id="TIGR00107">
    <property type="entry name" value="deoD"/>
    <property type="match status" value="1"/>
</dbReference>
<evidence type="ECO:0000256" key="6">
    <source>
        <dbReference type="ARBA" id="ARBA00048447"/>
    </source>
</evidence>
<dbReference type="EMBL" id="JNUP01000071">
    <property type="protein sequence ID" value="KGE71030.1"/>
    <property type="molecule type" value="Genomic_DNA"/>
</dbReference>
<dbReference type="PANTHER" id="PTHR43691">
    <property type="entry name" value="URIDINE PHOSPHORYLASE"/>
    <property type="match status" value="1"/>
</dbReference>
<name>A0A098QT26_9SPIO</name>
<dbReference type="GO" id="GO:0006152">
    <property type="term" value="P:purine nucleoside catabolic process"/>
    <property type="evidence" value="ECO:0007669"/>
    <property type="project" value="TreeGrafter"/>
</dbReference>
<keyword evidence="5" id="KW-0808">Transferase</keyword>
<dbReference type="InterPro" id="IPR018016">
    <property type="entry name" value="Nucleoside_phosphorylase_CS"/>
</dbReference>
<dbReference type="InterPro" id="IPR004402">
    <property type="entry name" value="DeoD-type"/>
</dbReference>
<evidence type="ECO:0000256" key="2">
    <source>
        <dbReference type="ARBA" id="ARBA00011888"/>
    </source>
</evidence>
<dbReference type="eggNOG" id="COG0813">
    <property type="taxonomic scope" value="Bacteria"/>
</dbReference>
<reference evidence="8 9" key="1">
    <citation type="submission" date="2014-05" db="EMBL/GenBank/DDBJ databases">
        <title>De novo Genome Sequence of Spirocheata sp.</title>
        <authorList>
            <person name="Shivani Y."/>
            <person name="Subhash Y."/>
            <person name="Tushar L."/>
            <person name="Sasikala C."/>
            <person name="Ramana C.V."/>
        </authorList>
    </citation>
    <scope>NUCLEOTIDE SEQUENCE [LARGE SCALE GENOMIC DNA]</scope>
    <source>
        <strain evidence="8 9">JC230</strain>
    </source>
</reference>
<dbReference type="OrthoDB" id="9782889at2"/>
<accession>A0A098QT26</accession>
<evidence type="ECO:0000313" key="9">
    <source>
        <dbReference type="Proteomes" id="UP000029692"/>
    </source>
</evidence>
<comment type="catalytic activity">
    <reaction evidence="6">
        <text>uridine + phosphate = alpha-D-ribose 1-phosphate + uracil</text>
        <dbReference type="Rhea" id="RHEA:24388"/>
        <dbReference type="ChEBI" id="CHEBI:16704"/>
        <dbReference type="ChEBI" id="CHEBI:17568"/>
        <dbReference type="ChEBI" id="CHEBI:43474"/>
        <dbReference type="ChEBI" id="CHEBI:57720"/>
        <dbReference type="EC" id="2.4.2.3"/>
    </reaction>
</comment>
<dbReference type="HAMAP" id="MF_01627">
    <property type="entry name" value="Pur_nucleosid_phosp"/>
    <property type="match status" value="1"/>
</dbReference>
<evidence type="ECO:0000256" key="1">
    <source>
        <dbReference type="ARBA" id="ARBA00010456"/>
    </source>
</evidence>
<dbReference type="GO" id="GO:0004850">
    <property type="term" value="F:uridine phosphorylase activity"/>
    <property type="evidence" value="ECO:0007669"/>
    <property type="project" value="UniProtKB-EC"/>
</dbReference>
<feature type="domain" description="Nucleoside phosphorylase" evidence="7">
    <location>
        <begin position="16"/>
        <end position="218"/>
    </location>
</feature>
<evidence type="ECO:0000256" key="4">
    <source>
        <dbReference type="ARBA" id="ARBA00022676"/>
    </source>
</evidence>
<dbReference type="InterPro" id="IPR000845">
    <property type="entry name" value="Nucleoside_phosphorylase_d"/>
</dbReference>
<dbReference type="STRING" id="1480694.DC28_14025"/>